<accession>A0ABS4S7A6</accession>
<protein>
    <submittedName>
        <fullName evidence="1">Uncharacterized protein</fullName>
    </submittedName>
</protein>
<evidence type="ECO:0000313" key="2">
    <source>
        <dbReference type="Proteomes" id="UP001519294"/>
    </source>
</evidence>
<comment type="caution">
    <text evidence="1">The sequence shown here is derived from an EMBL/GenBank/DDBJ whole genome shotgun (WGS) entry which is preliminary data.</text>
</comment>
<sequence>MVMAALDSAAIVSGLKDTEGFVLSVFFLL</sequence>
<keyword evidence="2" id="KW-1185">Reference proteome</keyword>
<proteinExistence type="predicted"/>
<dbReference type="EMBL" id="JAGIKX010000007">
    <property type="protein sequence ID" value="MBP2257366.1"/>
    <property type="molecule type" value="Genomic_DNA"/>
</dbReference>
<organism evidence="1 2">
    <name type="scientific">Virgibacillus alimentarius</name>
    <dbReference type="NCBI Taxonomy" id="698769"/>
    <lineage>
        <taxon>Bacteria</taxon>
        <taxon>Bacillati</taxon>
        <taxon>Bacillota</taxon>
        <taxon>Bacilli</taxon>
        <taxon>Bacillales</taxon>
        <taxon>Bacillaceae</taxon>
        <taxon>Virgibacillus</taxon>
    </lineage>
</organism>
<name>A0ABS4S7A6_9BACI</name>
<evidence type="ECO:0000313" key="1">
    <source>
        <dbReference type="EMBL" id="MBP2257366.1"/>
    </source>
</evidence>
<gene>
    <name evidence="1" type="ORF">J2Z81_001314</name>
</gene>
<reference evidence="1 2" key="1">
    <citation type="submission" date="2021-03" db="EMBL/GenBank/DDBJ databases">
        <title>Genomic Encyclopedia of Type Strains, Phase IV (KMG-IV): sequencing the most valuable type-strain genomes for metagenomic binning, comparative biology and taxonomic classification.</title>
        <authorList>
            <person name="Goeker M."/>
        </authorList>
    </citation>
    <scope>NUCLEOTIDE SEQUENCE [LARGE SCALE GENOMIC DNA]</scope>
    <source>
        <strain evidence="1 2">DSM 25790</strain>
    </source>
</reference>
<dbReference type="Proteomes" id="UP001519294">
    <property type="component" value="Unassembled WGS sequence"/>
</dbReference>